<reference evidence="14" key="1">
    <citation type="submission" date="2022-12" db="EMBL/GenBank/DDBJ databases">
        <title>Genome assemblies of Blomia tropicalis.</title>
        <authorList>
            <person name="Cui Y."/>
        </authorList>
    </citation>
    <scope>NUCLEOTIDE SEQUENCE</scope>
    <source>
        <tissue evidence="14">Adult mites</tissue>
    </source>
</reference>
<dbReference type="InterPro" id="IPR019594">
    <property type="entry name" value="Glu/Gly-bd"/>
</dbReference>
<dbReference type="OMA" id="IANNDCN"/>
<dbReference type="InterPro" id="IPR015683">
    <property type="entry name" value="Ionotropic_Glu_rcpt"/>
</dbReference>
<evidence type="ECO:0000256" key="11">
    <source>
        <dbReference type="ARBA" id="ARBA00023303"/>
    </source>
</evidence>
<feature type="region of interest" description="Disordered" evidence="12">
    <location>
        <begin position="128"/>
        <end position="152"/>
    </location>
</feature>
<keyword evidence="5" id="KW-1133">Transmembrane helix</keyword>
<dbReference type="EMBL" id="JAPWDV010000001">
    <property type="protein sequence ID" value="KAJ6223562.1"/>
    <property type="molecule type" value="Genomic_DNA"/>
</dbReference>
<keyword evidence="9" id="KW-0325">Glycoprotein</keyword>
<keyword evidence="6" id="KW-0406">Ion transport</keyword>
<keyword evidence="8" id="KW-0675">Receptor</keyword>
<feature type="compositionally biased region" description="Low complexity" evidence="12">
    <location>
        <begin position="137"/>
        <end position="148"/>
    </location>
</feature>
<keyword evidence="3" id="KW-0813">Transport</keyword>
<proteinExistence type="inferred from homology"/>
<evidence type="ECO:0000256" key="12">
    <source>
        <dbReference type="SAM" id="MobiDB-lite"/>
    </source>
</evidence>
<evidence type="ECO:0000259" key="13">
    <source>
        <dbReference type="SMART" id="SM00079"/>
    </source>
</evidence>
<evidence type="ECO:0000256" key="1">
    <source>
        <dbReference type="ARBA" id="ARBA00004141"/>
    </source>
</evidence>
<evidence type="ECO:0000256" key="8">
    <source>
        <dbReference type="ARBA" id="ARBA00023170"/>
    </source>
</evidence>
<evidence type="ECO:0000256" key="2">
    <source>
        <dbReference type="ARBA" id="ARBA00008685"/>
    </source>
</evidence>
<comment type="subcellular location">
    <subcellularLocation>
        <location evidence="1">Membrane</location>
        <topology evidence="1">Multi-pass membrane protein</topology>
    </subcellularLocation>
</comment>
<evidence type="ECO:0000313" key="15">
    <source>
        <dbReference type="Proteomes" id="UP001142055"/>
    </source>
</evidence>
<evidence type="ECO:0000256" key="9">
    <source>
        <dbReference type="ARBA" id="ARBA00023180"/>
    </source>
</evidence>
<evidence type="ECO:0000256" key="4">
    <source>
        <dbReference type="ARBA" id="ARBA00022692"/>
    </source>
</evidence>
<feature type="domain" description="Ionotropic glutamate receptor C-terminal" evidence="13">
    <location>
        <begin position="35"/>
        <end position="286"/>
    </location>
</feature>
<dbReference type="GO" id="GO:0016020">
    <property type="term" value="C:membrane"/>
    <property type="evidence" value="ECO:0007669"/>
    <property type="project" value="UniProtKB-SubCell"/>
</dbReference>
<keyword evidence="4" id="KW-0812">Transmembrane</keyword>
<dbReference type="SMART" id="SM00079">
    <property type="entry name" value="PBPe"/>
    <property type="match status" value="1"/>
</dbReference>
<dbReference type="Proteomes" id="UP001142055">
    <property type="component" value="Chromosome 1"/>
</dbReference>
<dbReference type="Pfam" id="PF10613">
    <property type="entry name" value="Lig_chan-Glu_bd"/>
    <property type="match status" value="1"/>
</dbReference>
<evidence type="ECO:0000256" key="7">
    <source>
        <dbReference type="ARBA" id="ARBA00023136"/>
    </source>
</evidence>
<dbReference type="GO" id="GO:0015276">
    <property type="term" value="F:ligand-gated monoatomic ion channel activity"/>
    <property type="evidence" value="ECO:0007669"/>
    <property type="project" value="InterPro"/>
</dbReference>
<evidence type="ECO:0000256" key="5">
    <source>
        <dbReference type="ARBA" id="ARBA00022989"/>
    </source>
</evidence>
<evidence type="ECO:0000256" key="10">
    <source>
        <dbReference type="ARBA" id="ARBA00023286"/>
    </source>
</evidence>
<dbReference type="InterPro" id="IPR001320">
    <property type="entry name" value="Iontro_rcpt_C"/>
</dbReference>
<evidence type="ECO:0000313" key="14">
    <source>
        <dbReference type="EMBL" id="KAJ6223562.1"/>
    </source>
</evidence>
<evidence type="ECO:0000256" key="6">
    <source>
        <dbReference type="ARBA" id="ARBA00023065"/>
    </source>
</evidence>
<keyword evidence="15" id="KW-1185">Reference proteome</keyword>
<keyword evidence="10" id="KW-1071">Ligand-gated ion channel</keyword>
<dbReference type="AlphaFoldDB" id="A0A9Q0MFS3"/>
<dbReference type="SUPFAM" id="SSF53850">
    <property type="entry name" value="Periplasmic binding protein-like II"/>
    <property type="match status" value="1"/>
</dbReference>
<comment type="similarity">
    <text evidence="2">Belongs to the glutamate-gated ion channel (TC 1.A.10.1) family.</text>
</comment>
<evidence type="ECO:0000256" key="3">
    <source>
        <dbReference type="ARBA" id="ARBA00022448"/>
    </source>
</evidence>
<protein>
    <recommendedName>
        <fullName evidence="13">Ionotropic glutamate receptor C-terminal domain-containing protein</fullName>
    </recommendedName>
</protein>
<accession>A0A9Q0MFS3</accession>
<comment type="caution">
    <text evidence="14">The sequence shown here is derived from an EMBL/GenBank/DDBJ whole genome shotgun (WGS) entry which is preliminary data.</text>
</comment>
<sequence length="334" mass="37232">MIILLSAIGIIGGQQPMSVDAFHLTGVTLTPNHPRADVLNSFFHELIAEIASIGQFSYNLRTMPGAKYGGAVGETKPEGLIGEVYNKRADFVIADLEITDERKEFVEFTRPFMRSKLAVLMRRSSNQSLLPTDDKMSSSSSSSSLSSSNQTTLRSLMQQNKRAVVRGSLVEQYFRTSKNPYVYHLIPSTVPSLQAGIEMVNNSLDFILISDSIRLKLIAANDCHFMVVEPSDTSPNNGEIGLDFELEYAIGFQHDSPFLNHFDNALEQMESEGKLSALIDQHWIDYCSTTNFNDDKANHHVHSLVDDETNGLIERSSCSLTLILFSILISFIIW</sequence>
<keyword evidence="11" id="KW-0407">Ion channel</keyword>
<dbReference type="Gene3D" id="3.40.190.10">
    <property type="entry name" value="Periplasmic binding protein-like II"/>
    <property type="match status" value="2"/>
</dbReference>
<organism evidence="14 15">
    <name type="scientific">Blomia tropicalis</name>
    <name type="common">Mite</name>
    <dbReference type="NCBI Taxonomy" id="40697"/>
    <lineage>
        <taxon>Eukaryota</taxon>
        <taxon>Metazoa</taxon>
        <taxon>Ecdysozoa</taxon>
        <taxon>Arthropoda</taxon>
        <taxon>Chelicerata</taxon>
        <taxon>Arachnida</taxon>
        <taxon>Acari</taxon>
        <taxon>Acariformes</taxon>
        <taxon>Sarcoptiformes</taxon>
        <taxon>Astigmata</taxon>
        <taxon>Glycyphagoidea</taxon>
        <taxon>Echimyopodidae</taxon>
        <taxon>Blomia</taxon>
    </lineage>
</organism>
<keyword evidence="7" id="KW-0472">Membrane</keyword>
<dbReference type="PANTHER" id="PTHR18966">
    <property type="entry name" value="IONOTROPIC GLUTAMATE RECEPTOR"/>
    <property type="match status" value="1"/>
</dbReference>
<name>A0A9Q0MFS3_BLOTA</name>
<gene>
    <name evidence="14" type="ORF">RDWZM_002107</name>
</gene>